<feature type="coiled-coil region" evidence="6">
    <location>
        <begin position="1130"/>
        <end position="1199"/>
    </location>
</feature>
<evidence type="ECO:0000256" key="4">
    <source>
        <dbReference type="ARBA" id="ARBA00023054"/>
    </source>
</evidence>
<feature type="coiled-coil region" evidence="6">
    <location>
        <begin position="536"/>
        <end position="603"/>
    </location>
</feature>
<dbReference type="SUPFAM" id="SSF52540">
    <property type="entry name" value="P-loop containing nucleoside triphosphate hydrolases"/>
    <property type="match status" value="1"/>
</dbReference>
<keyword evidence="5 6" id="KW-0238">DNA-binding</keyword>
<dbReference type="HAMAP" id="MF_01894">
    <property type="entry name" value="Smc_prok"/>
    <property type="match status" value="1"/>
</dbReference>
<feature type="coiled-coil region" evidence="6">
    <location>
        <begin position="473"/>
        <end position="507"/>
    </location>
</feature>
<gene>
    <name evidence="6" type="primary">smc</name>
    <name evidence="8" type="ORF">U1T56_03385</name>
</gene>
<keyword evidence="4 6" id="KW-0175">Coiled coil</keyword>
<reference evidence="8 9" key="1">
    <citation type="submission" date="2024-01" db="EMBL/GenBank/DDBJ databases">
        <title>Multi-omics insights into the function and evolution of sodium benzoate biodegradation pathways in Benzoatithermus flavus gen. nov., sp. nov. from hot spring.</title>
        <authorList>
            <person name="Hu C.-J."/>
            <person name="Li W.-J."/>
        </authorList>
    </citation>
    <scope>NUCLEOTIDE SEQUENCE [LARGE SCALE GENOMIC DNA]</scope>
    <source>
        <strain evidence="8 9">SYSU G07066</strain>
    </source>
</reference>
<dbReference type="RefSeq" id="WP_418158030.1">
    <property type="nucleotide sequence ID" value="NZ_JBBLZC010000002.1"/>
</dbReference>
<dbReference type="Pfam" id="PF02463">
    <property type="entry name" value="SMC_N"/>
    <property type="match status" value="1"/>
</dbReference>
<comment type="subunit">
    <text evidence="6">Homodimer.</text>
</comment>
<proteinExistence type="inferred from homology"/>
<keyword evidence="3 6" id="KW-0067">ATP-binding</keyword>
<name>A0ABU8XLX9_9PROT</name>
<evidence type="ECO:0000256" key="6">
    <source>
        <dbReference type="HAMAP-Rule" id="MF_01894"/>
    </source>
</evidence>
<comment type="function">
    <text evidence="6">Required for chromosome condensation and partitioning.</text>
</comment>
<keyword evidence="2 6" id="KW-0547">Nucleotide-binding</keyword>
<sequence>MEITKLRVSGFKSFCDPVELLIEAGLTGIVGPNGCGKSNIVEALRWCMGESSAKGLRGDEMEDVIFNGSAARPAHDVAEVRIRVRGKPGGLAGFAEAEELEISRKIARGVGSTYRINGREARARDVQLLFADVGAGSRSPAIIGQGQIGFIIDAKPAERRKLLEDAAGIGGLQTRRREAELKLEAAQANLQRVEDLLGAQEARLAELRKQSRQAERYRKVAAELRGAEALLLLARHAAAAAEAERAKAEVAAAAAEHERCAEASLAAREARAAAAEALPAARERAAAAQAQLAQLEERLVSLRAAAEREAQHLAALTRQEAEVDADLARAKAAVAELGPAASRLASELAEALRRREAAEAAIGTRVAEEKMAAERLDEAQAALHTAVANAAEAEARLDAAHQRLDALKGRTAAIERELAALPPLAQAQEARTRAEAELAARGAALEAARAALAAAEAELHAAEPRREAERVAQLAAERALAAARQELAAAELRLREAKAASARLAERRATLGRATARLAERRKAHDARVEANRRGLAEADIDARTAELAAAEAELEAANGVLDAARAELAQAEHGRSEAAEALRTLRRSADALDAEIKVLESLVREAGAGPGLIDTLHLPEDLATALAAAFGDDLLAGTDAAASRFWRELALAGPPAALPEPAEPLARHVTVPPVLAAKLAHVGLIEPEEALAAQARLRPGQRLVSRDGGLWRWDGFVRAPGGEDAAAARVRHHLRLHAAREEALILARGLAEREAGLKAADAVLQAARARLAEAEKRWRTADAAQLRARQRLSEAETQARRLAAEAERLAQEEAGLVREAGELEAERAEIERLAAGLEGEAALAEAAQAARSALAQAEQAVRERTAALKREEAAHEAAARALRERRAALERGQAALDQARAAAEKASRVAAELAAARRTREAALEEERAGLLESLAAAEKEVEAAAATAAERREARAAAEATHEAADRGRRATADALAAVRAEAASLAQRATALEQGLADTRRRLQEAEAALTDLARRRERLATEAEAARVSRRCDPAELARLEAEVAAAGDAAREAKAELARREAEAVALERALQVAEAATAAARERVIVAQAERSHAESALAAAVAAVEDRLQRSPEALLAEEGMAEAVASARIADLEAQLQKLRATRERIGPVNLRAEIEVAELEAAIGETKERQVELQQAIDRLRAAIATLNKEGRERLLQAFAAVDGHFRRLFTTLFGGGKAHLRLTGADDPLQAGLELEASPPGKKLTSISLLSGGEKTLTALALVFGFFLAQPSPLCVLDEVDAPLDDANVDRFVSLMQEIAATTGTRFLVVTHHPLTMARMSRLYGVTMAERGISRLVSVALEEALELRATA</sequence>
<feature type="domain" description="RecF/RecN/SMC N-terminal" evidence="7">
    <location>
        <begin position="3"/>
        <end position="1344"/>
    </location>
</feature>
<dbReference type="PANTHER" id="PTHR43977">
    <property type="entry name" value="STRUCTURAL MAINTENANCE OF CHROMOSOMES PROTEIN 3"/>
    <property type="match status" value="1"/>
</dbReference>
<accession>A0ABU8XLX9</accession>
<evidence type="ECO:0000259" key="7">
    <source>
        <dbReference type="Pfam" id="PF02463"/>
    </source>
</evidence>
<dbReference type="Gene3D" id="3.40.50.300">
    <property type="entry name" value="P-loop containing nucleotide triphosphate hydrolases"/>
    <property type="match status" value="2"/>
</dbReference>
<dbReference type="InterPro" id="IPR003395">
    <property type="entry name" value="RecF/RecN/SMC_N"/>
</dbReference>
<evidence type="ECO:0000313" key="8">
    <source>
        <dbReference type="EMBL" id="MEK0082182.1"/>
    </source>
</evidence>
<feature type="coiled-coil region" evidence="6">
    <location>
        <begin position="992"/>
        <end position="1089"/>
    </location>
</feature>
<comment type="caution">
    <text evidence="8">The sequence shown here is derived from an EMBL/GenBank/DDBJ whole genome shotgun (WGS) entry which is preliminary data.</text>
</comment>
<keyword evidence="1 6" id="KW-0963">Cytoplasm</keyword>
<dbReference type="InterPro" id="IPR024704">
    <property type="entry name" value="SMC"/>
</dbReference>
<evidence type="ECO:0000256" key="2">
    <source>
        <dbReference type="ARBA" id="ARBA00022741"/>
    </source>
</evidence>
<feature type="coiled-coil region" evidence="6">
    <location>
        <begin position="758"/>
        <end position="956"/>
    </location>
</feature>
<evidence type="ECO:0000313" key="9">
    <source>
        <dbReference type="Proteomes" id="UP001375743"/>
    </source>
</evidence>
<feature type="binding site" evidence="6">
    <location>
        <begin position="32"/>
        <end position="39"/>
    </location>
    <ligand>
        <name>ATP</name>
        <dbReference type="ChEBI" id="CHEBI:30616"/>
    </ligand>
</feature>
<dbReference type="Proteomes" id="UP001375743">
    <property type="component" value="Unassembled WGS sequence"/>
</dbReference>
<evidence type="ECO:0000256" key="1">
    <source>
        <dbReference type="ARBA" id="ARBA00022490"/>
    </source>
</evidence>
<dbReference type="InterPro" id="IPR027417">
    <property type="entry name" value="P-loop_NTPase"/>
</dbReference>
<evidence type="ECO:0000256" key="3">
    <source>
        <dbReference type="ARBA" id="ARBA00022840"/>
    </source>
</evidence>
<dbReference type="EMBL" id="JBBLZC010000002">
    <property type="protein sequence ID" value="MEK0082182.1"/>
    <property type="molecule type" value="Genomic_DNA"/>
</dbReference>
<feature type="coiled-coil region" evidence="6">
    <location>
        <begin position="169"/>
        <end position="417"/>
    </location>
</feature>
<keyword evidence="9" id="KW-1185">Reference proteome</keyword>
<protein>
    <recommendedName>
        <fullName evidence="6">Chromosome partition protein Smc</fullName>
    </recommendedName>
</protein>
<comment type="similarity">
    <text evidence="6">Belongs to the SMC family.</text>
</comment>
<organism evidence="8 9">
    <name type="scientific">Benzoatithermus flavus</name>
    <dbReference type="NCBI Taxonomy" id="3108223"/>
    <lineage>
        <taxon>Bacteria</taxon>
        <taxon>Pseudomonadati</taxon>
        <taxon>Pseudomonadota</taxon>
        <taxon>Alphaproteobacteria</taxon>
        <taxon>Geminicoccales</taxon>
        <taxon>Geminicoccaceae</taxon>
        <taxon>Benzoatithermus</taxon>
    </lineage>
</organism>
<evidence type="ECO:0000256" key="5">
    <source>
        <dbReference type="ARBA" id="ARBA00023125"/>
    </source>
</evidence>
<dbReference type="PIRSF" id="PIRSF005719">
    <property type="entry name" value="SMC"/>
    <property type="match status" value="1"/>
</dbReference>
<comment type="subcellular location">
    <subcellularLocation>
        <location evidence="6">Cytoplasm</location>
    </subcellularLocation>
</comment>
<comment type="domain">
    <text evidence="6">Contains large globular domains required for ATP hydrolysis at each terminus and a third globular domain forming a flexible hinge near the middle of the molecule. These domains are separated by coiled-coil structures.</text>
</comment>
<dbReference type="InterPro" id="IPR011890">
    <property type="entry name" value="SMC_prok"/>
</dbReference>